<dbReference type="Gene3D" id="1.10.1740.10">
    <property type="match status" value="1"/>
</dbReference>
<protein>
    <submittedName>
        <fullName evidence="7">RNA polymerase sigma factor</fullName>
    </submittedName>
</protein>
<evidence type="ECO:0000313" key="7">
    <source>
        <dbReference type="EMBL" id="QDT08913.1"/>
    </source>
</evidence>
<evidence type="ECO:0000256" key="3">
    <source>
        <dbReference type="ARBA" id="ARBA00023125"/>
    </source>
</evidence>
<dbReference type="RefSeq" id="WP_145416381.1">
    <property type="nucleotide sequence ID" value="NZ_CP036526.1"/>
</dbReference>
<name>A0A517NP72_9BACT</name>
<feature type="region of interest" description="Disordered" evidence="5">
    <location>
        <begin position="119"/>
        <end position="139"/>
    </location>
</feature>
<evidence type="ECO:0000256" key="1">
    <source>
        <dbReference type="ARBA" id="ARBA00023015"/>
    </source>
</evidence>
<dbReference type="EMBL" id="CP036526">
    <property type="protein sequence ID" value="QDT08913.1"/>
    <property type="molecule type" value="Genomic_DNA"/>
</dbReference>
<dbReference type="GO" id="GO:0006352">
    <property type="term" value="P:DNA-templated transcription initiation"/>
    <property type="evidence" value="ECO:0007669"/>
    <property type="project" value="InterPro"/>
</dbReference>
<organism evidence="7 8">
    <name type="scientific">Stieleria marina</name>
    <dbReference type="NCBI Taxonomy" id="1930275"/>
    <lineage>
        <taxon>Bacteria</taxon>
        <taxon>Pseudomonadati</taxon>
        <taxon>Planctomycetota</taxon>
        <taxon>Planctomycetia</taxon>
        <taxon>Pirellulales</taxon>
        <taxon>Pirellulaceae</taxon>
        <taxon>Stieleria</taxon>
    </lineage>
</organism>
<feature type="domain" description="RNA polymerase sigma-70 ECF-like HTH" evidence="6">
    <location>
        <begin position="27"/>
        <end position="211"/>
    </location>
</feature>
<dbReference type="AlphaFoldDB" id="A0A517NP72"/>
<dbReference type="GO" id="GO:0016987">
    <property type="term" value="F:sigma factor activity"/>
    <property type="evidence" value="ECO:0007669"/>
    <property type="project" value="UniProtKB-KW"/>
</dbReference>
<gene>
    <name evidence="7" type="ORF">K239x_08560</name>
</gene>
<dbReference type="PANTHER" id="PTHR43133">
    <property type="entry name" value="RNA POLYMERASE ECF-TYPE SIGMA FACTO"/>
    <property type="match status" value="1"/>
</dbReference>
<dbReference type="OrthoDB" id="291381at2"/>
<proteinExistence type="predicted"/>
<accession>A0A517NP72</accession>
<keyword evidence="4" id="KW-0804">Transcription</keyword>
<dbReference type="GO" id="GO:0003677">
    <property type="term" value="F:DNA binding"/>
    <property type="evidence" value="ECO:0007669"/>
    <property type="project" value="UniProtKB-KW"/>
</dbReference>
<evidence type="ECO:0000313" key="8">
    <source>
        <dbReference type="Proteomes" id="UP000319817"/>
    </source>
</evidence>
<keyword evidence="3" id="KW-0238">DNA-binding</keyword>
<reference evidence="7 8" key="1">
    <citation type="submission" date="2019-02" db="EMBL/GenBank/DDBJ databases">
        <title>Deep-cultivation of Planctomycetes and their phenomic and genomic characterization uncovers novel biology.</title>
        <authorList>
            <person name="Wiegand S."/>
            <person name="Jogler M."/>
            <person name="Boedeker C."/>
            <person name="Pinto D."/>
            <person name="Vollmers J."/>
            <person name="Rivas-Marin E."/>
            <person name="Kohn T."/>
            <person name="Peeters S.H."/>
            <person name="Heuer A."/>
            <person name="Rast P."/>
            <person name="Oberbeckmann S."/>
            <person name="Bunk B."/>
            <person name="Jeske O."/>
            <person name="Meyerdierks A."/>
            <person name="Storesund J.E."/>
            <person name="Kallscheuer N."/>
            <person name="Luecker S."/>
            <person name="Lage O.M."/>
            <person name="Pohl T."/>
            <person name="Merkel B.J."/>
            <person name="Hornburger P."/>
            <person name="Mueller R.-W."/>
            <person name="Bruemmer F."/>
            <person name="Labrenz M."/>
            <person name="Spormann A.M."/>
            <person name="Op den Camp H."/>
            <person name="Overmann J."/>
            <person name="Amann R."/>
            <person name="Jetten M.S.M."/>
            <person name="Mascher T."/>
            <person name="Medema M.H."/>
            <person name="Devos D.P."/>
            <person name="Kaster A.-K."/>
            <person name="Ovreas L."/>
            <person name="Rohde M."/>
            <person name="Galperin M.Y."/>
            <person name="Jogler C."/>
        </authorList>
    </citation>
    <scope>NUCLEOTIDE SEQUENCE [LARGE SCALE GENOMIC DNA]</scope>
    <source>
        <strain evidence="7 8">K23_9</strain>
    </source>
</reference>
<evidence type="ECO:0000259" key="6">
    <source>
        <dbReference type="Pfam" id="PF07638"/>
    </source>
</evidence>
<dbReference type="InterPro" id="IPR053812">
    <property type="entry name" value="HTH_Sigma70_ECF-like"/>
</dbReference>
<sequence>MNPVFTDTTVTDASANDQNPGSLASSDWHARLRSGDPELTSQLWDKYFRRMVLLARKRMGGTPAAARDEEDIALSAFKSFCLGVRAGRISLDPEDVNLWPLLVTITLNKAIDQIRHENRLKRNTRDNPAGNEPKPDIEELCSREPTPAIAAAASETLENMLDCLRQTRDGALQTIAIASIEGSSAGEIAVSLDCSQRTVQRKLKTIKALWEARFDRD</sequence>
<dbReference type="InterPro" id="IPR013325">
    <property type="entry name" value="RNA_pol_sigma_r2"/>
</dbReference>
<keyword evidence="8" id="KW-1185">Reference proteome</keyword>
<evidence type="ECO:0000256" key="4">
    <source>
        <dbReference type="ARBA" id="ARBA00023163"/>
    </source>
</evidence>
<feature type="region of interest" description="Disordered" evidence="5">
    <location>
        <begin position="1"/>
        <end position="28"/>
    </location>
</feature>
<evidence type="ECO:0000256" key="2">
    <source>
        <dbReference type="ARBA" id="ARBA00023082"/>
    </source>
</evidence>
<dbReference type="SUPFAM" id="SSF88946">
    <property type="entry name" value="Sigma2 domain of RNA polymerase sigma factors"/>
    <property type="match status" value="1"/>
</dbReference>
<dbReference type="InterPro" id="IPR039425">
    <property type="entry name" value="RNA_pol_sigma-70-like"/>
</dbReference>
<dbReference type="Proteomes" id="UP000319817">
    <property type="component" value="Chromosome"/>
</dbReference>
<keyword evidence="1" id="KW-0805">Transcription regulation</keyword>
<keyword evidence="2" id="KW-0731">Sigma factor</keyword>
<dbReference type="PANTHER" id="PTHR43133:SF8">
    <property type="entry name" value="RNA POLYMERASE SIGMA FACTOR HI_1459-RELATED"/>
    <property type="match status" value="1"/>
</dbReference>
<dbReference type="Pfam" id="PF07638">
    <property type="entry name" value="Sigma70_ECF"/>
    <property type="match status" value="1"/>
</dbReference>
<feature type="compositionally biased region" description="Polar residues" evidence="5">
    <location>
        <begin position="1"/>
        <end position="25"/>
    </location>
</feature>
<evidence type="ECO:0000256" key="5">
    <source>
        <dbReference type="SAM" id="MobiDB-lite"/>
    </source>
</evidence>